<name>A0A654FC78_ARATH</name>
<reference evidence="2 3" key="1">
    <citation type="submission" date="2019-11" db="EMBL/GenBank/DDBJ databases">
        <authorList>
            <person name="Jiao W.-B."/>
            <person name="Schneeberger K."/>
        </authorList>
    </citation>
    <scope>NUCLEOTIDE SEQUENCE [LARGE SCALE GENOMIC DNA]</scope>
    <source>
        <strain evidence="3">cv. An-1</strain>
    </source>
</reference>
<dbReference type="AlphaFoldDB" id="A0A654FC78"/>
<protein>
    <submittedName>
        <fullName evidence="2">Uncharacterized protein</fullName>
    </submittedName>
</protein>
<accession>A0A654FC78</accession>
<dbReference type="Proteomes" id="UP000426265">
    <property type="component" value="Unassembled WGS sequence"/>
</dbReference>
<evidence type="ECO:0000256" key="1">
    <source>
        <dbReference type="SAM" id="MobiDB-lite"/>
    </source>
</evidence>
<evidence type="ECO:0000313" key="2">
    <source>
        <dbReference type="EMBL" id="VYS59163.1"/>
    </source>
</evidence>
<organism evidence="2 3">
    <name type="scientific">Arabidopsis thaliana</name>
    <name type="common">Mouse-ear cress</name>
    <dbReference type="NCBI Taxonomy" id="3702"/>
    <lineage>
        <taxon>Eukaryota</taxon>
        <taxon>Viridiplantae</taxon>
        <taxon>Streptophyta</taxon>
        <taxon>Embryophyta</taxon>
        <taxon>Tracheophyta</taxon>
        <taxon>Spermatophyta</taxon>
        <taxon>Magnoliopsida</taxon>
        <taxon>eudicotyledons</taxon>
        <taxon>Gunneridae</taxon>
        <taxon>Pentapetalae</taxon>
        <taxon>rosids</taxon>
        <taxon>malvids</taxon>
        <taxon>Brassicales</taxon>
        <taxon>Brassicaceae</taxon>
        <taxon>Camelineae</taxon>
        <taxon>Arabidopsis</taxon>
    </lineage>
</organism>
<dbReference type="EMBL" id="CACRSJ010000106">
    <property type="protein sequence ID" value="VYS59163.1"/>
    <property type="molecule type" value="Genomic_DNA"/>
</dbReference>
<gene>
    <name evidence="2" type="ORF">AN1_LOCUS14605</name>
</gene>
<feature type="region of interest" description="Disordered" evidence="1">
    <location>
        <begin position="120"/>
        <end position="152"/>
    </location>
</feature>
<sequence length="221" mass="24553">MYLQYERLFGFYKRCFSLCHDVKYCGFNETIYVDPLALVEEERDDSHIRSYEGAVLQAAKQEQSQEGKMSGGLKGKQVEEVRRADRSKVYGVNHSGAVPSWSRRFENYYQYNDYRFSKAGGYGGKSQQDSKGDAGRVDVGSQRESAEKGKSVRTNQVQKALFTSEAAGSLVSVEQSSDLVVQTEATKNGEKYAVEVAGEDVLGEADPVLKTNDETGMADDT</sequence>
<evidence type="ECO:0000313" key="3">
    <source>
        <dbReference type="Proteomes" id="UP000426265"/>
    </source>
</evidence>
<proteinExistence type="predicted"/>